<dbReference type="PANTHER" id="PTHR11394">
    <property type="entry name" value="TASTE RECEPTOR TYPE 2"/>
    <property type="match status" value="1"/>
</dbReference>
<evidence type="ECO:0000313" key="14">
    <source>
        <dbReference type="EMBL" id="KAJ8388730.1"/>
    </source>
</evidence>
<protein>
    <recommendedName>
        <fullName evidence="12">Taste receptor type 2</fullName>
    </recommendedName>
</protein>
<keyword evidence="9 12" id="KW-0675">Receptor</keyword>
<gene>
    <name evidence="14" type="ORF">AAFF_G00129630</name>
</gene>
<evidence type="ECO:0000256" key="5">
    <source>
        <dbReference type="ARBA" id="ARBA00022692"/>
    </source>
</evidence>
<evidence type="ECO:0000256" key="2">
    <source>
        <dbReference type="ARBA" id="ARBA00007376"/>
    </source>
</evidence>
<evidence type="ECO:0000256" key="7">
    <source>
        <dbReference type="ARBA" id="ARBA00023040"/>
    </source>
</evidence>
<dbReference type="EMBL" id="JAINUG010000190">
    <property type="protein sequence ID" value="KAJ8388730.1"/>
    <property type="molecule type" value="Genomic_DNA"/>
</dbReference>
<feature type="transmembrane region" description="Helical" evidence="13">
    <location>
        <begin position="271"/>
        <end position="289"/>
    </location>
</feature>
<dbReference type="PANTHER" id="PTHR11394:SF47">
    <property type="entry name" value="TASTE RECEPTOR TYPE 2 MEMBER 40"/>
    <property type="match status" value="1"/>
</dbReference>
<keyword evidence="10 12" id="KW-0807">Transducer</keyword>
<evidence type="ECO:0000256" key="12">
    <source>
        <dbReference type="RuleBase" id="RU004424"/>
    </source>
</evidence>
<accession>A0AAD7RRA2</accession>
<dbReference type="Gene3D" id="1.20.1070.10">
    <property type="entry name" value="Rhodopsin 7-helix transmembrane proteins"/>
    <property type="match status" value="1"/>
</dbReference>
<evidence type="ECO:0000313" key="15">
    <source>
        <dbReference type="Proteomes" id="UP001221898"/>
    </source>
</evidence>
<dbReference type="SUPFAM" id="SSF81321">
    <property type="entry name" value="Family A G protein-coupled receptor-like"/>
    <property type="match status" value="1"/>
</dbReference>
<evidence type="ECO:0000256" key="9">
    <source>
        <dbReference type="ARBA" id="ARBA00023170"/>
    </source>
</evidence>
<dbReference type="Pfam" id="PF05296">
    <property type="entry name" value="TAS2R"/>
    <property type="match status" value="1"/>
</dbReference>
<comment type="subcellular location">
    <subcellularLocation>
        <location evidence="1 12">Membrane</location>
        <topology evidence="1 12">Multi-pass membrane protein</topology>
    </subcellularLocation>
</comment>
<keyword evidence="8 12" id="KW-0472">Membrane</keyword>
<comment type="similarity">
    <text evidence="2 11">Belongs to the G-protein coupled receptor T2R family.</text>
</comment>
<organism evidence="14 15">
    <name type="scientific">Aldrovandia affinis</name>
    <dbReference type="NCBI Taxonomy" id="143900"/>
    <lineage>
        <taxon>Eukaryota</taxon>
        <taxon>Metazoa</taxon>
        <taxon>Chordata</taxon>
        <taxon>Craniata</taxon>
        <taxon>Vertebrata</taxon>
        <taxon>Euteleostomi</taxon>
        <taxon>Actinopterygii</taxon>
        <taxon>Neopterygii</taxon>
        <taxon>Teleostei</taxon>
        <taxon>Notacanthiformes</taxon>
        <taxon>Halosauridae</taxon>
        <taxon>Aldrovandia</taxon>
    </lineage>
</organism>
<feature type="transmembrane region" description="Helical" evidence="13">
    <location>
        <begin position="185"/>
        <end position="211"/>
    </location>
</feature>
<evidence type="ECO:0000256" key="13">
    <source>
        <dbReference type="SAM" id="Phobius"/>
    </source>
</evidence>
<comment type="caution">
    <text evidence="14">The sequence shown here is derived from an EMBL/GenBank/DDBJ whole genome shotgun (WGS) entry which is preliminary data.</text>
</comment>
<evidence type="ECO:0000256" key="6">
    <source>
        <dbReference type="ARBA" id="ARBA00022989"/>
    </source>
</evidence>
<sequence>MDFGERIAEVCIMAALVAIGVLWNASNLVVIVQHLWKTSGYQTVGLIISSISVSNVFLELSMLGMVVSVWAGVICLTELHPFPKAATIVWIQSNCMSFWSIAWLSVYYCVKVTSVSGALLGKLKRNISPLINAALLLTTLCSFAVFVPFFGLHFPPRNGIVANETRNATCTIDKLIFPAWVNIGIYGYFLVLILCIVPLLVMLPTSLRLVAHLCRHTLAMNKSKNQFQGTDSYLLVCKLTVSLVGVYLITLAIVCLFFIDQAATKRFGFDIIALGCSFYSIVTGILLTVSNKYLKEKLWAVFCWRKSPGPVITSQSEDTRDTMAIVSQSPLS</sequence>
<dbReference type="GO" id="GO:0033038">
    <property type="term" value="F:bitter taste receptor activity"/>
    <property type="evidence" value="ECO:0007669"/>
    <property type="project" value="InterPro"/>
</dbReference>
<keyword evidence="6 13" id="KW-1133">Transmembrane helix</keyword>
<keyword evidence="7 12" id="KW-0297">G-protein coupled receptor</keyword>
<keyword evidence="5 12" id="KW-0812">Transmembrane</keyword>
<dbReference type="GO" id="GO:0016020">
    <property type="term" value="C:membrane"/>
    <property type="evidence" value="ECO:0007669"/>
    <property type="project" value="UniProtKB-SubCell"/>
</dbReference>
<evidence type="ECO:0000256" key="10">
    <source>
        <dbReference type="ARBA" id="ARBA00023224"/>
    </source>
</evidence>
<dbReference type="GO" id="GO:0004930">
    <property type="term" value="F:G protein-coupled receptor activity"/>
    <property type="evidence" value="ECO:0007669"/>
    <property type="project" value="UniProtKB-KW"/>
</dbReference>
<feature type="transmembrane region" description="Helical" evidence="13">
    <location>
        <begin position="90"/>
        <end position="110"/>
    </location>
</feature>
<proteinExistence type="inferred from homology"/>
<evidence type="ECO:0000256" key="1">
    <source>
        <dbReference type="ARBA" id="ARBA00004141"/>
    </source>
</evidence>
<evidence type="ECO:0000256" key="11">
    <source>
        <dbReference type="RuleBase" id="RU004423"/>
    </source>
</evidence>
<keyword evidence="3 12" id="KW-0919">Taste</keyword>
<keyword evidence="15" id="KW-1185">Reference proteome</keyword>
<evidence type="ECO:0000256" key="8">
    <source>
        <dbReference type="ARBA" id="ARBA00023136"/>
    </source>
</evidence>
<dbReference type="Proteomes" id="UP001221898">
    <property type="component" value="Unassembled WGS sequence"/>
</dbReference>
<feature type="transmembrane region" description="Helical" evidence="13">
    <location>
        <begin position="232"/>
        <end position="259"/>
    </location>
</feature>
<feature type="transmembrane region" description="Helical" evidence="13">
    <location>
        <begin position="130"/>
        <end position="150"/>
    </location>
</feature>
<evidence type="ECO:0000256" key="4">
    <source>
        <dbReference type="ARBA" id="ARBA00022606"/>
    </source>
</evidence>
<feature type="transmembrane region" description="Helical" evidence="13">
    <location>
        <begin position="12"/>
        <end position="32"/>
    </location>
</feature>
<keyword evidence="4 12" id="KW-0716">Sensory transduction</keyword>
<name>A0AAD7RRA2_9TELE</name>
<feature type="transmembrane region" description="Helical" evidence="13">
    <location>
        <begin position="44"/>
        <end position="70"/>
    </location>
</feature>
<dbReference type="InterPro" id="IPR007960">
    <property type="entry name" value="TAS2R"/>
</dbReference>
<reference evidence="14" key="1">
    <citation type="journal article" date="2023" name="Science">
        <title>Genome structures resolve the early diversification of teleost fishes.</title>
        <authorList>
            <person name="Parey E."/>
            <person name="Louis A."/>
            <person name="Montfort J."/>
            <person name="Bouchez O."/>
            <person name="Roques C."/>
            <person name="Iampietro C."/>
            <person name="Lluch J."/>
            <person name="Castinel A."/>
            <person name="Donnadieu C."/>
            <person name="Desvignes T."/>
            <person name="Floi Bucao C."/>
            <person name="Jouanno E."/>
            <person name="Wen M."/>
            <person name="Mejri S."/>
            <person name="Dirks R."/>
            <person name="Jansen H."/>
            <person name="Henkel C."/>
            <person name="Chen W.J."/>
            <person name="Zahm M."/>
            <person name="Cabau C."/>
            <person name="Klopp C."/>
            <person name="Thompson A.W."/>
            <person name="Robinson-Rechavi M."/>
            <person name="Braasch I."/>
            <person name="Lecointre G."/>
            <person name="Bobe J."/>
            <person name="Postlethwait J.H."/>
            <person name="Berthelot C."/>
            <person name="Roest Crollius H."/>
            <person name="Guiguen Y."/>
        </authorList>
    </citation>
    <scope>NUCLEOTIDE SEQUENCE</scope>
    <source>
        <strain evidence="14">NC1722</strain>
    </source>
</reference>
<dbReference type="AlphaFoldDB" id="A0AAD7RRA2"/>
<evidence type="ECO:0000256" key="3">
    <source>
        <dbReference type="ARBA" id="ARBA00022480"/>
    </source>
</evidence>